<dbReference type="AlphaFoldDB" id="A0AAD4F1J8"/>
<proteinExistence type="predicted"/>
<gene>
    <name evidence="1" type="ORF">NEMBOFW57_001481</name>
</gene>
<reference evidence="1" key="1">
    <citation type="submission" date="2023-02" db="EMBL/GenBank/DDBJ databases">
        <authorList>
            <person name="Palmer J.M."/>
        </authorList>
    </citation>
    <scope>NUCLEOTIDE SEQUENCE</scope>
    <source>
        <strain evidence="1">FW57</strain>
    </source>
</reference>
<sequence>MAGPYVPHVGKELDLVPFGWHGALRGRYVSWYGEGLHSMSWLPPFRDRKQSRDQFVSVMLWRDAWFALRDRSWVEMLKRLKPMQEMEEYVIGE</sequence>
<keyword evidence="2" id="KW-1185">Reference proteome</keyword>
<protein>
    <submittedName>
        <fullName evidence="1">Uncharacterized protein</fullName>
    </submittedName>
</protein>
<accession>A0AAD4F1J8</accession>
<organism evidence="1 2">
    <name type="scientific">Staphylotrichum longicolle</name>
    <dbReference type="NCBI Taxonomy" id="669026"/>
    <lineage>
        <taxon>Eukaryota</taxon>
        <taxon>Fungi</taxon>
        <taxon>Dikarya</taxon>
        <taxon>Ascomycota</taxon>
        <taxon>Pezizomycotina</taxon>
        <taxon>Sordariomycetes</taxon>
        <taxon>Sordariomycetidae</taxon>
        <taxon>Sordariales</taxon>
        <taxon>Chaetomiaceae</taxon>
        <taxon>Staphylotrichum</taxon>
    </lineage>
</organism>
<evidence type="ECO:0000313" key="2">
    <source>
        <dbReference type="Proteomes" id="UP001197093"/>
    </source>
</evidence>
<evidence type="ECO:0000313" key="1">
    <source>
        <dbReference type="EMBL" id="KAG7291462.1"/>
    </source>
</evidence>
<dbReference type="EMBL" id="JAHCVI010000001">
    <property type="protein sequence ID" value="KAG7291462.1"/>
    <property type="molecule type" value="Genomic_DNA"/>
</dbReference>
<dbReference type="Proteomes" id="UP001197093">
    <property type="component" value="Unassembled WGS sequence"/>
</dbReference>
<name>A0AAD4F1J8_9PEZI</name>
<comment type="caution">
    <text evidence="1">The sequence shown here is derived from an EMBL/GenBank/DDBJ whole genome shotgun (WGS) entry which is preliminary data.</text>
</comment>